<keyword evidence="1" id="KW-0472">Membrane</keyword>
<keyword evidence="3" id="KW-1185">Reference proteome</keyword>
<dbReference type="Proteomes" id="UP001550044">
    <property type="component" value="Unassembled WGS sequence"/>
</dbReference>
<evidence type="ECO:0000256" key="1">
    <source>
        <dbReference type="SAM" id="Phobius"/>
    </source>
</evidence>
<accession>A0ABV2U757</accession>
<feature type="transmembrane region" description="Helical" evidence="1">
    <location>
        <begin position="20"/>
        <end position="39"/>
    </location>
</feature>
<gene>
    <name evidence="2" type="ORF">ABZV61_12905</name>
</gene>
<dbReference type="RefSeq" id="WP_356709617.1">
    <property type="nucleotide sequence ID" value="NZ_JBEXIP010000007.1"/>
</dbReference>
<organism evidence="2 3">
    <name type="scientific">Streptomyces sp. 900116325</name>
    <dbReference type="NCBI Taxonomy" id="3154295"/>
    <lineage>
        <taxon>Bacteria</taxon>
        <taxon>Bacillati</taxon>
        <taxon>Actinomycetota</taxon>
        <taxon>Actinomycetes</taxon>
        <taxon>Kitasatosporales</taxon>
        <taxon>Streptomycetaceae</taxon>
        <taxon>Streptomyces</taxon>
    </lineage>
</organism>
<dbReference type="EMBL" id="JBEXIP010000007">
    <property type="protein sequence ID" value="MET8433683.1"/>
    <property type="molecule type" value="Genomic_DNA"/>
</dbReference>
<keyword evidence="1" id="KW-1133">Transmembrane helix</keyword>
<keyword evidence="1" id="KW-0812">Transmembrane</keyword>
<name>A0ABV2U757_9ACTN</name>
<comment type="caution">
    <text evidence="2">The sequence shown here is derived from an EMBL/GenBank/DDBJ whole genome shotgun (WGS) entry which is preliminary data.</text>
</comment>
<reference evidence="2 3" key="1">
    <citation type="submission" date="2024-06" db="EMBL/GenBank/DDBJ databases">
        <title>The Natural Products Discovery Center: Release of the First 8490 Sequenced Strains for Exploring Actinobacteria Biosynthetic Diversity.</title>
        <authorList>
            <person name="Kalkreuter E."/>
            <person name="Kautsar S.A."/>
            <person name="Yang D."/>
            <person name="Bader C.D."/>
            <person name="Teijaro C.N."/>
            <person name="Fluegel L."/>
            <person name="Davis C.M."/>
            <person name="Simpson J.R."/>
            <person name="Lauterbach L."/>
            <person name="Steele A.D."/>
            <person name="Gui C."/>
            <person name="Meng S."/>
            <person name="Li G."/>
            <person name="Viehrig K."/>
            <person name="Ye F."/>
            <person name="Su P."/>
            <person name="Kiefer A.F."/>
            <person name="Nichols A."/>
            <person name="Cepeda A.J."/>
            <person name="Yan W."/>
            <person name="Fan B."/>
            <person name="Jiang Y."/>
            <person name="Adhikari A."/>
            <person name="Zheng C.-J."/>
            <person name="Schuster L."/>
            <person name="Cowan T.M."/>
            <person name="Smanski M.J."/>
            <person name="Chevrette M.G."/>
            <person name="De Carvalho L.P.S."/>
            <person name="Shen B."/>
        </authorList>
    </citation>
    <scope>NUCLEOTIDE SEQUENCE [LARGE SCALE GENOMIC DNA]</scope>
    <source>
        <strain evidence="2 3">NPDC005137</strain>
    </source>
</reference>
<protein>
    <submittedName>
        <fullName evidence="2">Uncharacterized protein</fullName>
    </submittedName>
</protein>
<evidence type="ECO:0000313" key="2">
    <source>
        <dbReference type="EMBL" id="MET8433683.1"/>
    </source>
</evidence>
<proteinExistence type="predicted"/>
<evidence type="ECO:0000313" key="3">
    <source>
        <dbReference type="Proteomes" id="UP001550044"/>
    </source>
</evidence>
<sequence length="79" mass="8320">MPRGECGDVDAAIGERLIDVLAELIAFAGLVTGIVMLTINGVQVEYDPLHCCEDLSIGGGAESPQYALERAQGFVGRVQ</sequence>